<comment type="subcellular location">
    <subcellularLocation>
        <location evidence="1">Membrane</location>
        <topology evidence="1">Multi-pass membrane protein</topology>
    </subcellularLocation>
</comment>
<dbReference type="Proteomes" id="UP000749559">
    <property type="component" value="Unassembled WGS sequence"/>
</dbReference>
<name>A0A8J1TV15_OWEFU</name>
<dbReference type="EMBL" id="CAIIXF020000010">
    <property type="protein sequence ID" value="CAH1796412.1"/>
    <property type="molecule type" value="Genomic_DNA"/>
</dbReference>
<evidence type="ECO:0000313" key="9">
    <source>
        <dbReference type="Proteomes" id="UP000749559"/>
    </source>
</evidence>
<dbReference type="PRINTS" id="PR00237">
    <property type="entry name" value="GPCRRHODOPSN"/>
</dbReference>
<keyword evidence="5" id="KW-0472">Membrane</keyword>
<dbReference type="Gene3D" id="1.20.1070.10">
    <property type="entry name" value="Rhodopsin 7-helix transmembrane proteins"/>
    <property type="match status" value="1"/>
</dbReference>
<keyword evidence="9" id="KW-1185">Reference proteome</keyword>
<dbReference type="PANTHER" id="PTHR24243">
    <property type="entry name" value="G-PROTEIN COUPLED RECEPTOR"/>
    <property type="match status" value="1"/>
</dbReference>
<dbReference type="AlphaFoldDB" id="A0A8J1TV15"/>
<evidence type="ECO:0000256" key="3">
    <source>
        <dbReference type="ARBA" id="ARBA00022989"/>
    </source>
</evidence>
<dbReference type="InterPro" id="IPR000276">
    <property type="entry name" value="GPCR_Rhodpsn"/>
</dbReference>
<dbReference type="InterPro" id="IPR017452">
    <property type="entry name" value="GPCR_Rhodpsn_7TM"/>
</dbReference>
<dbReference type="GO" id="GO:0005886">
    <property type="term" value="C:plasma membrane"/>
    <property type="evidence" value="ECO:0007669"/>
    <property type="project" value="TreeGrafter"/>
</dbReference>
<dbReference type="PROSITE" id="PS50262">
    <property type="entry name" value="G_PROTEIN_RECEP_F1_2"/>
    <property type="match status" value="1"/>
</dbReference>
<comment type="caution">
    <text evidence="8">The sequence shown here is derived from an EMBL/GenBank/DDBJ whole genome shotgun (WGS) entry which is preliminary data.</text>
</comment>
<dbReference type="GO" id="GO:0004930">
    <property type="term" value="F:G protein-coupled receptor activity"/>
    <property type="evidence" value="ECO:0007669"/>
    <property type="project" value="UniProtKB-KW"/>
</dbReference>
<gene>
    <name evidence="8" type="ORF">OFUS_LOCUS20825</name>
</gene>
<proteinExistence type="predicted"/>
<dbReference type="Pfam" id="PF00001">
    <property type="entry name" value="7tm_1"/>
    <property type="match status" value="1"/>
</dbReference>
<reference evidence="8" key="1">
    <citation type="submission" date="2022-03" db="EMBL/GenBank/DDBJ databases">
        <authorList>
            <person name="Martin C."/>
        </authorList>
    </citation>
    <scope>NUCLEOTIDE SEQUENCE</scope>
</reference>
<keyword evidence="2" id="KW-0812">Transmembrane</keyword>
<evidence type="ECO:0000256" key="4">
    <source>
        <dbReference type="ARBA" id="ARBA00023040"/>
    </source>
</evidence>
<dbReference type="CDD" id="cd14978">
    <property type="entry name" value="7tmA_FMRFamide_R-like"/>
    <property type="match status" value="1"/>
</dbReference>
<evidence type="ECO:0000256" key="5">
    <source>
        <dbReference type="ARBA" id="ARBA00023136"/>
    </source>
</evidence>
<keyword evidence="3" id="KW-1133">Transmembrane helix</keyword>
<organism evidence="8 9">
    <name type="scientific">Owenia fusiformis</name>
    <name type="common">Polychaete worm</name>
    <dbReference type="NCBI Taxonomy" id="6347"/>
    <lineage>
        <taxon>Eukaryota</taxon>
        <taxon>Metazoa</taxon>
        <taxon>Spiralia</taxon>
        <taxon>Lophotrochozoa</taxon>
        <taxon>Annelida</taxon>
        <taxon>Polychaeta</taxon>
        <taxon>Sedentaria</taxon>
        <taxon>Canalipalpata</taxon>
        <taxon>Sabellida</taxon>
        <taxon>Oweniida</taxon>
        <taxon>Oweniidae</taxon>
        <taxon>Owenia</taxon>
    </lineage>
</organism>
<keyword evidence="7" id="KW-0807">Transducer</keyword>
<accession>A0A8J1TV15</accession>
<dbReference type="OrthoDB" id="9990906at2759"/>
<dbReference type="PANTHER" id="PTHR24243:SF230">
    <property type="entry name" value="G-PROTEIN COUPLED RECEPTORS FAMILY 1 PROFILE DOMAIN-CONTAINING PROTEIN"/>
    <property type="match status" value="1"/>
</dbReference>
<evidence type="ECO:0000256" key="1">
    <source>
        <dbReference type="ARBA" id="ARBA00004141"/>
    </source>
</evidence>
<keyword evidence="4" id="KW-0297">G-protein coupled receptor</keyword>
<evidence type="ECO:0000256" key="6">
    <source>
        <dbReference type="ARBA" id="ARBA00023170"/>
    </source>
</evidence>
<evidence type="ECO:0000256" key="7">
    <source>
        <dbReference type="ARBA" id="ARBA00023224"/>
    </source>
</evidence>
<evidence type="ECO:0000313" key="8">
    <source>
        <dbReference type="EMBL" id="CAH1796412.1"/>
    </source>
</evidence>
<dbReference type="SUPFAM" id="SSF81321">
    <property type="entry name" value="Family A G protein-coupled receptor-like"/>
    <property type="match status" value="1"/>
</dbReference>
<sequence length="409" mass="46369">MEIPESSEPTQITNKVQYNNAWHNSNGTMVQNITDEEPSQIYERQVEVALWIYISPVLIILGTIGNGLTILLLQRKKMRSSSWSQYLTALAVADLTVLYTGLLGEWIRNLTHNNVDVQTLSNPGCKMYLFMMYASIHSSAWILVAVTLDRVIFVYFPIRAKYLCTVRMAKYCLLGMLVAIVALNVHFFWTFHLKHYGGLLGSTCYAKEDYYDFWLDTWPMLDSFVASYFPFLIMLISNILIIGRLLYARHQRIAMTGATQNSTSMTQVTVMLLTVNFVFLFCTAPIVLLLQVFINDNATGAVNESSDAQLSLARAALTLLQYTNNSTNFICYCISGPRFRKELVYVLCGHRERNNPSISQGNSHHTVNDGKRNRLSRKLTMTEFLRNSTKGRRSNGNTAYAKVESASSV</sequence>
<protein>
    <submittedName>
        <fullName evidence="8">Uncharacterized protein</fullName>
    </submittedName>
</protein>
<evidence type="ECO:0000256" key="2">
    <source>
        <dbReference type="ARBA" id="ARBA00022692"/>
    </source>
</evidence>
<keyword evidence="6" id="KW-0675">Receptor</keyword>